<dbReference type="CDD" id="cd04496">
    <property type="entry name" value="SSB_OBF"/>
    <property type="match status" value="1"/>
</dbReference>
<dbReference type="AlphaFoldDB" id="A0A6L5X9E7"/>
<dbReference type="EMBL" id="VULT01000001">
    <property type="protein sequence ID" value="MSS16237.1"/>
    <property type="molecule type" value="Genomic_DNA"/>
</dbReference>
<evidence type="ECO:0000256" key="4">
    <source>
        <dbReference type="SAM" id="MobiDB-lite"/>
    </source>
</evidence>
<comment type="subunit">
    <text evidence="2">Homotetramer.</text>
</comment>
<evidence type="ECO:0000256" key="2">
    <source>
        <dbReference type="HAMAP-Rule" id="MF_00984"/>
    </source>
</evidence>
<gene>
    <name evidence="5" type="primary">ssb</name>
    <name evidence="5" type="ORF">FYJ29_00380</name>
</gene>
<sequence>MSVNRVTLLGNVGKQPEIREGAGGAKFATFSLATTDRAYTKRDGTQVPERTEWHNIVANGSVVGIIERYVTAGTKLYIEGKLRTRKYTARDNTERTVTEIYLDNMELLGGKHEQPQQGTNPPFYNQQRYQQSPTNWGGDDNVPY</sequence>
<evidence type="ECO:0000313" key="5">
    <source>
        <dbReference type="EMBL" id="MSS16237.1"/>
    </source>
</evidence>
<protein>
    <recommendedName>
        <fullName evidence="2 3">Single-stranded DNA-binding protein</fullName>
        <shortName evidence="2">SSB</shortName>
    </recommendedName>
</protein>
<dbReference type="RefSeq" id="WP_154327976.1">
    <property type="nucleotide sequence ID" value="NZ_CP045696.1"/>
</dbReference>
<dbReference type="PIRSF" id="PIRSF002070">
    <property type="entry name" value="SSB"/>
    <property type="match status" value="1"/>
</dbReference>
<dbReference type="Proteomes" id="UP000483362">
    <property type="component" value="Unassembled WGS sequence"/>
</dbReference>
<feature type="compositionally biased region" description="Polar residues" evidence="4">
    <location>
        <begin position="115"/>
        <end position="135"/>
    </location>
</feature>
<dbReference type="PANTHER" id="PTHR10302:SF0">
    <property type="entry name" value="SINGLE-STRANDED DNA-BINDING PROTEIN, MITOCHONDRIAL"/>
    <property type="match status" value="1"/>
</dbReference>
<dbReference type="HAMAP" id="MF_00984">
    <property type="entry name" value="SSB"/>
    <property type="match status" value="1"/>
</dbReference>
<accession>A0A6L5X9E7</accession>
<name>A0A6L5X9E7_9BACT</name>
<evidence type="ECO:0000313" key="6">
    <source>
        <dbReference type="Proteomes" id="UP000483362"/>
    </source>
</evidence>
<keyword evidence="6" id="KW-1185">Reference proteome</keyword>
<dbReference type="Gene3D" id="2.40.50.140">
    <property type="entry name" value="Nucleic acid-binding proteins"/>
    <property type="match status" value="1"/>
</dbReference>
<dbReference type="NCBIfam" id="TIGR00621">
    <property type="entry name" value="ssb"/>
    <property type="match status" value="1"/>
</dbReference>
<keyword evidence="1 2" id="KW-0238">DNA-binding</keyword>
<dbReference type="InterPro" id="IPR000424">
    <property type="entry name" value="Primosome_PriB/ssb"/>
</dbReference>
<dbReference type="Pfam" id="PF00436">
    <property type="entry name" value="SSB"/>
    <property type="match status" value="1"/>
</dbReference>
<dbReference type="GO" id="GO:0003697">
    <property type="term" value="F:single-stranded DNA binding"/>
    <property type="evidence" value="ECO:0007669"/>
    <property type="project" value="UniProtKB-UniRule"/>
</dbReference>
<comment type="caution">
    <text evidence="5">The sequence shown here is derived from an EMBL/GenBank/DDBJ whole genome shotgun (WGS) entry which is preliminary data.</text>
</comment>
<dbReference type="GO" id="GO:0009295">
    <property type="term" value="C:nucleoid"/>
    <property type="evidence" value="ECO:0007669"/>
    <property type="project" value="TreeGrafter"/>
</dbReference>
<dbReference type="PANTHER" id="PTHR10302">
    <property type="entry name" value="SINGLE-STRANDED DNA-BINDING PROTEIN"/>
    <property type="match status" value="1"/>
</dbReference>
<evidence type="ECO:0000256" key="3">
    <source>
        <dbReference type="PIRNR" id="PIRNR002070"/>
    </source>
</evidence>
<evidence type="ECO:0000256" key="1">
    <source>
        <dbReference type="ARBA" id="ARBA00023125"/>
    </source>
</evidence>
<dbReference type="GO" id="GO:0006260">
    <property type="term" value="P:DNA replication"/>
    <property type="evidence" value="ECO:0007669"/>
    <property type="project" value="InterPro"/>
</dbReference>
<organism evidence="5 6">
    <name type="scientific">Sodaliphilus pleomorphus</name>
    <dbReference type="NCBI Taxonomy" id="2606626"/>
    <lineage>
        <taxon>Bacteria</taxon>
        <taxon>Pseudomonadati</taxon>
        <taxon>Bacteroidota</taxon>
        <taxon>Bacteroidia</taxon>
        <taxon>Bacteroidales</taxon>
        <taxon>Muribaculaceae</taxon>
        <taxon>Sodaliphilus</taxon>
    </lineage>
</organism>
<reference evidence="5 6" key="1">
    <citation type="submission" date="2019-08" db="EMBL/GenBank/DDBJ databases">
        <title>In-depth cultivation of the pig gut microbiome towards novel bacterial diversity and tailored functional studies.</title>
        <authorList>
            <person name="Wylensek D."/>
            <person name="Hitch T.C.A."/>
            <person name="Clavel T."/>
        </authorList>
    </citation>
    <scope>NUCLEOTIDE SEQUENCE [LARGE SCALE GENOMIC DNA]</scope>
    <source>
        <strain evidence="5 6">Oil-RF-744-WCA-WT-10</strain>
    </source>
</reference>
<dbReference type="InterPro" id="IPR012340">
    <property type="entry name" value="NA-bd_OB-fold"/>
</dbReference>
<comment type="caution">
    <text evidence="2">Lacks conserved residue(s) required for the propagation of feature annotation.</text>
</comment>
<dbReference type="InterPro" id="IPR011344">
    <property type="entry name" value="ssDNA-bd"/>
</dbReference>
<dbReference type="SUPFAM" id="SSF50249">
    <property type="entry name" value="Nucleic acid-binding proteins"/>
    <property type="match status" value="1"/>
</dbReference>
<proteinExistence type="inferred from homology"/>
<dbReference type="PROSITE" id="PS50935">
    <property type="entry name" value="SSB"/>
    <property type="match status" value="1"/>
</dbReference>
<feature type="region of interest" description="Disordered" evidence="4">
    <location>
        <begin position="110"/>
        <end position="144"/>
    </location>
</feature>